<dbReference type="FunFam" id="3.30.70.120:FF:000006">
    <property type="entry name" value="GTP cyclohydrolase 1 type 2 homolog"/>
    <property type="match status" value="1"/>
</dbReference>
<evidence type="ECO:0000313" key="2">
    <source>
        <dbReference type="Proteomes" id="UP000559987"/>
    </source>
</evidence>
<evidence type="ECO:0008006" key="3">
    <source>
        <dbReference type="Google" id="ProtNLM"/>
    </source>
</evidence>
<dbReference type="InterPro" id="IPR015867">
    <property type="entry name" value="N-reg_PII/ATP_PRibTrfase_C"/>
</dbReference>
<accession>A0A839UNW4</accession>
<keyword evidence="2" id="KW-1185">Reference proteome</keyword>
<name>A0A839UNW4_9GAMM</name>
<reference evidence="1 2" key="1">
    <citation type="submission" date="2020-08" db="EMBL/GenBank/DDBJ databases">
        <title>Genomic Encyclopedia of Type Strains, Phase III (KMG-III): the genomes of soil and plant-associated and newly described type strains.</title>
        <authorList>
            <person name="Whitman W."/>
        </authorList>
    </citation>
    <scope>NUCLEOTIDE SEQUENCE [LARGE SCALE GENOMIC DNA]</scope>
    <source>
        <strain evidence="1 2">CECT 8571</strain>
    </source>
</reference>
<dbReference type="PANTHER" id="PTHR41774">
    <property type="match status" value="1"/>
</dbReference>
<evidence type="ECO:0000313" key="1">
    <source>
        <dbReference type="EMBL" id="MBB3168229.1"/>
    </source>
</evidence>
<proteinExistence type="predicted"/>
<protein>
    <recommendedName>
        <fullName evidence="3">NGG1p interacting factor NIF3</fullName>
    </recommendedName>
</protein>
<dbReference type="Gene3D" id="3.30.70.120">
    <property type="match status" value="1"/>
</dbReference>
<organism evidence="1 2">
    <name type="scientific">Simiduia aestuariiviva</name>
    <dbReference type="NCBI Taxonomy" id="1510459"/>
    <lineage>
        <taxon>Bacteria</taxon>
        <taxon>Pseudomonadati</taxon>
        <taxon>Pseudomonadota</taxon>
        <taxon>Gammaproteobacteria</taxon>
        <taxon>Cellvibrionales</taxon>
        <taxon>Cellvibrionaceae</taxon>
        <taxon>Simiduia</taxon>
    </lineage>
</organism>
<dbReference type="SUPFAM" id="SSF102705">
    <property type="entry name" value="NIF3 (NGG1p interacting factor 3)-like"/>
    <property type="match status" value="1"/>
</dbReference>
<comment type="caution">
    <text evidence="1">The sequence shown here is derived from an EMBL/GenBank/DDBJ whole genome shotgun (WGS) entry which is preliminary data.</text>
</comment>
<sequence length="107" mass="11651">MFKLCVYVPNSHVEAVKTAVFAAGAGEQGDYEACCWQVEGHGQFRPRAGAQPYIGAIDTLERVPECRVEMLVSERCAGAVIAALRGAHPYEEPAFDLIKLVDVETLL</sequence>
<gene>
    <name evidence="1" type="ORF">FHS30_001413</name>
</gene>
<dbReference type="PANTHER" id="PTHR41774:SF1">
    <property type="entry name" value="NGG1P INTERACTING FACTOR NIF3"/>
    <property type="match status" value="1"/>
</dbReference>
<dbReference type="InterPro" id="IPR036069">
    <property type="entry name" value="DUF34/NIF3_sf"/>
</dbReference>
<dbReference type="EMBL" id="JACHXZ010000002">
    <property type="protein sequence ID" value="MBB3168229.1"/>
    <property type="molecule type" value="Genomic_DNA"/>
</dbReference>
<dbReference type="Proteomes" id="UP000559987">
    <property type="component" value="Unassembled WGS sequence"/>
</dbReference>
<dbReference type="RefSeq" id="WP_183909730.1">
    <property type="nucleotide sequence ID" value="NZ_JACHXZ010000002.1"/>
</dbReference>
<dbReference type="AlphaFoldDB" id="A0A839UNW4"/>